<gene>
    <name evidence="10" type="ORF">EZS27_001930</name>
</gene>
<dbReference type="PANTHER" id="PTHR48099">
    <property type="entry name" value="C-1-TETRAHYDROFOLATE SYNTHASE, CYTOPLASMIC-RELATED"/>
    <property type="match status" value="1"/>
</dbReference>
<organism evidence="10">
    <name type="scientific">termite gut metagenome</name>
    <dbReference type="NCBI Taxonomy" id="433724"/>
    <lineage>
        <taxon>unclassified sequences</taxon>
        <taxon>metagenomes</taxon>
        <taxon>organismal metagenomes</taxon>
    </lineage>
</organism>
<comment type="subunit">
    <text evidence="2">Homodimer.</text>
</comment>
<dbReference type="NCBIfam" id="NF010782">
    <property type="entry name" value="PRK14185.1"/>
    <property type="match status" value="1"/>
</dbReference>
<dbReference type="Pfam" id="PF00763">
    <property type="entry name" value="THF_DHG_CYH"/>
    <property type="match status" value="1"/>
</dbReference>
<dbReference type="GO" id="GO:0004477">
    <property type="term" value="F:methenyltetrahydrofolate cyclohydrolase activity"/>
    <property type="evidence" value="ECO:0007669"/>
    <property type="project" value="TreeGrafter"/>
</dbReference>
<dbReference type="Gene3D" id="3.40.50.720">
    <property type="entry name" value="NAD(P)-binding Rossmann-like Domain"/>
    <property type="match status" value="1"/>
</dbReference>
<feature type="domain" description="Tetrahydrofolate dehydrogenase/cyclohydrolase catalytic" evidence="8">
    <location>
        <begin position="14"/>
        <end position="124"/>
    </location>
</feature>
<keyword evidence="4" id="KW-0378">Hydrolase</keyword>
<evidence type="ECO:0000256" key="3">
    <source>
        <dbReference type="ARBA" id="ARBA00022563"/>
    </source>
</evidence>
<dbReference type="CDD" id="cd01080">
    <property type="entry name" value="NAD_bind_m-THF_DH_Cyclohyd"/>
    <property type="match status" value="1"/>
</dbReference>
<dbReference type="Gene3D" id="3.40.50.10860">
    <property type="entry name" value="Leucine Dehydrogenase, chain A, domain 1"/>
    <property type="match status" value="1"/>
</dbReference>
<feature type="domain" description="Tetrahydrofolate dehydrogenase/cyclohydrolase NAD(P)-binding" evidence="9">
    <location>
        <begin position="143"/>
        <end position="294"/>
    </location>
</feature>
<keyword evidence="7" id="KW-0511">Multifunctional enzyme</keyword>
<evidence type="ECO:0000256" key="1">
    <source>
        <dbReference type="ARBA" id="ARBA00004777"/>
    </source>
</evidence>
<comment type="caution">
    <text evidence="10">The sequence shown here is derived from an EMBL/GenBank/DDBJ whole genome shotgun (WGS) entry which is preliminary data.</text>
</comment>
<dbReference type="InterPro" id="IPR020630">
    <property type="entry name" value="THF_DH/CycHdrlase_cat_dom"/>
</dbReference>
<proteinExistence type="inferred from homology"/>
<dbReference type="InterPro" id="IPR020867">
    <property type="entry name" value="THF_DH/CycHdrlase_CS"/>
</dbReference>
<evidence type="ECO:0000256" key="7">
    <source>
        <dbReference type="ARBA" id="ARBA00023268"/>
    </source>
</evidence>
<dbReference type="SUPFAM" id="SSF51735">
    <property type="entry name" value="NAD(P)-binding Rossmann-fold domains"/>
    <property type="match status" value="1"/>
</dbReference>
<dbReference type="InterPro" id="IPR036291">
    <property type="entry name" value="NAD(P)-bd_dom_sf"/>
</dbReference>
<dbReference type="GO" id="GO:0035999">
    <property type="term" value="P:tetrahydrofolate interconversion"/>
    <property type="evidence" value="ECO:0007669"/>
    <property type="project" value="TreeGrafter"/>
</dbReference>
<evidence type="ECO:0000256" key="6">
    <source>
        <dbReference type="ARBA" id="ARBA00023002"/>
    </source>
</evidence>
<evidence type="ECO:0000259" key="8">
    <source>
        <dbReference type="Pfam" id="PF00763"/>
    </source>
</evidence>
<dbReference type="PANTHER" id="PTHR48099:SF5">
    <property type="entry name" value="C-1-TETRAHYDROFOLATE SYNTHASE, CYTOPLASMIC"/>
    <property type="match status" value="1"/>
</dbReference>
<name>A0A5J4SYA5_9ZZZZ</name>
<keyword evidence="5" id="KW-0521">NADP</keyword>
<dbReference type="GO" id="GO:0004488">
    <property type="term" value="F:methylenetetrahydrofolate dehydrogenase (NADP+) activity"/>
    <property type="evidence" value="ECO:0007669"/>
    <property type="project" value="InterPro"/>
</dbReference>
<dbReference type="FunFam" id="3.40.50.10860:FF:000005">
    <property type="entry name" value="C-1-tetrahydrofolate synthase, cytoplasmic, putative"/>
    <property type="match status" value="1"/>
</dbReference>
<dbReference type="SUPFAM" id="SSF53223">
    <property type="entry name" value="Aminoacid dehydrogenase-like, N-terminal domain"/>
    <property type="match status" value="1"/>
</dbReference>
<keyword evidence="3" id="KW-0554">One-carbon metabolism</keyword>
<keyword evidence="6" id="KW-0560">Oxidoreductase</keyword>
<evidence type="ECO:0000259" key="9">
    <source>
        <dbReference type="Pfam" id="PF02882"/>
    </source>
</evidence>
<reference evidence="10" key="1">
    <citation type="submission" date="2019-03" db="EMBL/GenBank/DDBJ databases">
        <title>Single cell metagenomics reveals metabolic interactions within the superorganism composed of flagellate Streblomastix strix and complex community of Bacteroidetes bacteria on its surface.</title>
        <authorList>
            <person name="Treitli S.C."/>
            <person name="Kolisko M."/>
            <person name="Husnik F."/>
            <person name="Keeling P."/>
            <person name="Hampl V."/>
        </authorList>
    </citation>
    <scope>NUCLEOTIDE SEQUENCE</scope>
    <source>
        <strain evidence="10">STM</strain>
    </source>
</reference>
<dbReference type="PRINTS" id="PR00085">
    <property type="entry name" value="THFDHDRGNASE"/>
</dbReference>
<protein>
    <submittedName>
        <fullName evidence="10">Bifunctional protein FolD protein</fullName>
    </submittedName>
</protein>
<accession>A0A5J4SYA5</accession>
<dbReference type="AlphaFoldDB" id="A0A5J4SYA5"/>
<dbReference type="Pfam" id="PF02882">
    <property type="entry name" value="THF_DHG_CYH_C"/>
    <property type="match status" value="1"/>
</dbReference>
<dbReference type="InterPro" id="IPR046346">
    <property type="entry name" value="Aminoacid_DH-like_N_sf"/>
</dbReference>
<evidence type="ECO:0000256" key="5">
    <source>
        <dbReference type="ARBA" id="ARBA00022857"/>
    </source>
</evidence>
<dbReference type="FunFam" id="3.40.50.720:FF:000189">
    <property type="entry name" value="Bifunctional protein FolD"/>
    <property type="match status" value="1"/>
</dbReference>
<dbReference type="PROSITE" id="PS00766">
    <property type="entry name" value="THF_DHG_CYH_1"/>
    <property type="match status" value="1"/>
</dbReference>
<evidence type="ECO:0000256" key="2">
    <source>
        <dbReference type="ARBA" id="ARBA00011738"/>
    </source>
</evidence>
<evidence type="ECO:0000256" key="4">
    <source>
        <dbReference type="ARBA" id="ARBA00022801"/>
    </source>
</evidence>
<comment type="pathway">
    <text evidence="1">One-carbon metabolism; tetrahydrofolate interconversion.</text>
</comment>
<dbReference type="PROSITE" id="PS00767">
    <property type="entry name" value="THF_DHG_CYH_2"/>
    <property type="match status" value="1"/>
</dbReference>
<dbReference type="EMBL" id="SNRY01000024">
    <property type="protein sequence ID" value="KAA6350702.1"/>
    <property type="molecule type" value="Genomic_DNA"/>
</dbReference>
<dbReference type="InterPro" id="IPR000672">
    <property type="entry name" value="THF_DH/CycHdrlase"/>
</dbReference>
<dbReference type="GO" id="GO:0005829">
    <property type="term" value="C:cytosol"/>
    <property type="evidence" value="ECO:0007669"/>
    <property type="project" value="TreeGrafter"/>
</dbReference>
<dbReference type="InterPro" id="IPR020631">
    <property type="entry name" value="THF_DH/CycHdrlase_NAD-bd_dom"/>
</dbReference>
<evidence type="ECO:0000313" key="10">
    <source>
        <dbReference type="EMBL" id="KAA6350702.1"/>
    </source>
</evidence>
<dbReference type="HAMAP" id="MF_01576">
    <property type="entry name" value="THF_DHG_CYH"/>
    <property type="match status" value="1"/>
</dbReference>
<sequence length="298" mass="32394">MMTRNFPEKPGIVLSLQIKQEIASEVAKIVAGGDKRPHLAAILVGHDGGSETYVASKIKACAECGFQSSLIRYEDRVSEEKLLAKVRELNVDDDVDGFIVQLPLPVHISEQKIIETIDYRKDVDGFHPINVGRMFIGLPCYVSATPNGILELLKYYQIETMGKKCVILGRSSIVGKPMAALMMRKAYPGDATVTVCHSHSKDLIKECREADIIIAALGQPEFVTAGMVKDGAVVIDVGTTRVPSEKTKSGFKLTGDVKFDEVAPKCSFITPVPGGVGPMTIVSLMKNTLLASKKVIYQ</sequence>